<keyword evidence="1" id="KW-0677">Repeat</keyword>
<gene>
    <name evidence="4" type="ORF">BO71DRAFT_457298</name>
</gene>
<dbReference type="SUPFAM" id="SSF48403">
    <property type="entry name" value="Ankyrin repeat"/>
    <property type="match status" value="1"/>
</dbReference>
<dbReference type="EMBL" id="KZ825808">
    <property type="protein sequence ID" value="PYH98841.1"/>
    <property type="molecule type" value="Genomic_DNA"/>
</dbReference>
<name>A0A319DMS0_9EURO</name>
<dbReference type="PROSITE" id="PS50297">
    <property type="entry name" value="ANK_REP_REGION"/>
    <property type="match status" value="1"/>
</dbReference>
<dbReference type="InterPro" id="IPR002110">
    <property type="entry name" value="Ankyrin_rpt"/>
</dbReference>
<dbReference type="AlphaFoldDB" id="A0A319DMS0"/>
<dbReference type="PANTHER" id="PTHR24193:SF121">
    <property type="entry name" value="ADA2A-CONTAINING COMPLEX COMPONENT 3, ISOFORM D"/>
    <property type="match status" value="1"/>
</dbReference>
<proteinExistence type="predicted"/>
<protein>
    <submittedName>
        <fullName evidence="4">Uncharacterized protein</fullName>
    </submittedName>
</protein>
<evidence type="ECO:0000256" key="2">
    <source>
        <dbReference type="ARBA" id="ARBA00023043"/>
    </source>
</evidence>
<dbReference type="STRING" id="1448320.A0A319DMS0"/>
<keyword evidence="2 3" id="KW-0040">ANK repeat</keyword>
<sequence length="166" mass="18777">MASRTTMTIIDQEFEHLKTIDENRLNNEIMIYLDKTHKEIQLKGIRNPRGPHRKSLIHFAAMGNCTALIQSLLDIDALVDDRDQNKRIPLSWAAEYGSLSAAKVLLKNGAKINSLDDMYSSPLTWLKHAGNPQYKGLEATKLFLKENGAITKGAKHAWILNKLRLL</sequence>
<dbReference type="GO" id="GO:0000976">
    <property type="term" value="F:transcription cis-regulatory region binding"/>
    <property type="evidence" value="ECO:0007669"/>
    <property type="project" value="TreeGrafter"/>
</dbReference>
<feature type="repeat" description="ANK" evidence="3">
    <location>
        <begin position="85"/>
        <end position="117"/>
    </location>
</feature>
<dbReference type="PANTHER" id="PTHR24193">
    <property type="entry name" value="ANKYRIN REPEAT PROTEIN"/>
    <property type="match status" value="1"/>
</dbReference>
<organism evidence="4 5">
    <name type="scientific">Aspergillus ellipticus CBS 707.79</name>
    <dbReference type="NCBI Taxonomy" id="1448320"/>
    <lineage>
        <taxon>Eukaryota</taxon>
        <taxon>Fungi</taxon>
        <taxon>Dikarya</taxon>
        <taxon>Ascomycota</taxon>
        <taxon>Pezizomycotina</taxon>
        <taxon>Eurotiomycetes</taxon>
        <taxon>Eurotiomycetidae</taxon>
        <taxon>Eurotiales</taxon>
        <taxon>Aspergillaceae</taxon>
        <taxon>Aspergillus</taxon>
        <taxon>Aspergillus subgen. Circumdati</taxon>
    </lineage>
</organism>
<dbReference type="GO" id="GO:0045944">
    <property type="term" value="P:positive regulation of transcription by RNA polymerase II"/>
    <property type="evidence" value="ECO:0007669"/>
    <property type="project" value="TreeGrafter"/>
</dbReference>
<dbReference type="SMART" id="SM00248">
    <property type="entry name" value="ANK"/>
    <property type="match status" value="2"/>
</dbReference>
<keyword evidence="5" id="KW-1185">Reference proteome</keyword>
<dbReference type="Proteomes" id="UP000247810">
    <property type="component" value="Unassembled WGS sequence"/>
</dbReference>
<evidence type="ECO:0000313" key="4">
    <source>
        <dbReference type="EMBL" id="PYH98841.1"/>
    </source>
</evidence>
<evidence type="ECO:0000256" key="3">
    <source>
        <dbReference type="PROSITE-ProRule" id="PRU00023"/>
    </source>
</evidence>
<dbReference type="GO" id="GO:0005634">
    <property type="term" value="C:nucleus"/>
    <property type="evidence" value="ECO:0007669"/>
    <property type="project" value="TreeGrafter"/>
</dbReference>
<dbReference type="InterPro" id="IPR050663">
    <property type="entry name" value="Ankyrin-SOCS_Box"/>
</dbReference>
<dbReference type="InterPro" id="IPR036770">
    <property type="entry name" value="Ankyrin_rpt-contain_sf"/>
</dbReference>
<dbReference type="PROSITE" id="PS50088">
    <property type="entry name" value="ANK_REPEAT"/>
    <property type="match status" value="1"/>
</dbReference>
<evidence type="ECO:0000256" key="1">
    <source>
        <dbReference type="ARBA" id="ARBA00022737"/>
    </source>
</evidence>
<dbReference type="VEuPathDB" id="FungiDB:BO71DRAFT_457298"/>
<evidence type="ECO:0000313" key="5">
    <source>
        <dbReference type="Proteomes" id="UP000247810"/>
    </source>
</evidence>
<dbReference type="OrthoDB" id="4807664at2759"/>
<reference evidence="4 5" key="1">
    <citation type="submission" date="2018-02" db="EMBL/GenBank/DDBJ databases">
        <title>The genomes of Aspergillus section Nigri reveals drivers in fungal speciation.</title>
        <authorList>
            <consortium name="DOE Joint Genome Institute"/>
            <person name="Vesth T.C."/>
            <person name="Nybo J."/>
            <person name="Theobald S."/>
            <person name="Brandl J."/>
            <person name="Frisvad J.C."/>
            <person name="Nielsen K.F."/>
            <person name="Lyhne E.K."/>
            <person name="Kogle M.E."/>
            <person name="Kuo A."/>
            <person name="Riley R."/>
            <person name="Clum A."/>
            <person name="Nolan M."/>
            <person name="Lipzen A."/>
            <person name="Salamov A."/>
            <person name="Henrissat B."/>
            <person name="Wiebenga A."/>
            <person name="De vries R.P."/>
            <person name="Grigoriev I.V."/>
            <person name="Mortensen U.H."/>
            <person name="Andersen M.R."/>
            <person name="Baker S.E."/>
        </authorList>
    </citation>
    <scope>NUCLEOTIDE SEQUENCE [LARGE SCALE GENOMIC DNA]</scope>
    <source>
        <strain evidence="4 5">CBS 707.79</strain>
    </source>
</reference>
<accession>A0A319DMS0</accession>
<dbReference type="Pfam" id="PF12796">
    <property type="entry name" value="Ank_2"/>
    <property type="match status" value="1"/>
</dbReference>
<dbReference type="Gene3D" id="1.25.40.20">
    <property type="entry name" value="Ankyrin repeat-containing domain"/>
    <property type="match status" value="1"/>
</dbReference>